<evidence type="ECO:0000313" key="9">
    <source>
        <dbReference type="Proteomes" id="UP000887540"/>
    </source>
</evidence>
<keyword evidence="6" id="KW-0472">Membrane</keyword>
<dbReference type="InterPro" id="IPR003972">
    <property type="entry name" value="K_chnl_volt-dep_Kv1"/>
</dbReference>
<evidence type="ECO:0000256" key="6">
    <source>
        <dbReference type="ARBA" id="ARBA00023136"/>
    </source>
</evidence>
<evidence type="ECO:0000313" key="10">
    <source>
        <dbReference type="WBParaSite" id="ACRNAN_scaffold9098.g23397.t1"/>
    </source>
</evidence>
<dbReference type="PRINTS" id="PR01496">
    <property type="entry name" value="SHAKERCHANEL"/>
</dbReference>
<evidence type="ECO:0000256" key="5">
    <source>
        <dbReference type="ARBA" id="ARBA00023065"/>
    </source>
</evidence>
<evidence type="ECO:0000256" key="7">
    <source>
        <dbReference type="ARBA" id="ARBA00023303"/>
    </source>
</evidence>
<dbReference type="InterPro" id="IPR011333">
    <property type="entry name" value="SKP1/BTB/POZ_sf"/>
</dbReference>
<feature type="domain" description="BTB" evidence="8">
    <location>
        <begin position="63"/>
        <end position="163"/>
    </location>
</feature>
<dbReference type="Proteomes" id="UP000887540">
    <property type="component" value="Unplaced"/>
</dbReference>
<comment type="subcellular location">
    <subcellularLocation>
        <location evidence="1">Membrane</location>
        <topology evidence="1">Multi-pass membrane protein</topology>
    </subcellularLocation>
</comment>
<keyword evidence="2" id="KW-0813">Transport</keyword>
<dbReference type="PRINTS" id="PR00169">
    <property type="entry name" value="KCHANNEL"/>
</dbReference>
<dbReference type="SUPFAM" id="SSF54695">
    <property type="entry name" value="POZ domain"/>
    <property type="match status" value="1"/>
</dbReference>
<keyword evidence="3" id="KW-0812">Transmembrane</keyword>
<dbReference type="PANTHER" id="PTHR11537:SF113">
    <property type="entry name" value="POTASSIUM VOLTAGE-GATED CHANNEL PROTEIN SHAKER"/>
    <property type="match status" value="1"/>
</dbReference>
<dbReference type="InterPro" id="IPR000210">
    <property type="entry name" value="BTB/POZ_dom"/>
</dbReference>
<reference evidence="10" key="1">
    <citation type="submission" date="2022-11" db="UniProtKB">
        <authorList>
            <consortium name="WormBaseParasite"/>
        </authorList>
    </citation>
    <scope>IDENTIFICATION</scope>
</reference>
<keyword evidence="9" id="KW-1185">Reference proteome</keyword>
<evidence type="ECO:0000259" key="8">
    <source>
        <dbReference type="SMART" id="SM00225"/>
    </source>
</evidence>
<dbReference type="Pfam" id="PF02214">
    <property type="entry name" value="BTB_2"/>
    <property type="match status" value="1"/>
</dbReference>
<organism evidence="9 10">
    <name type="scientific">Acrobeloides nanus</name>
    <dbReference type="NCBI Taxonomy" id="290746"/>
    <lineage>
        <taxon>Eukaryota</taxon>
        <taxon>Metazoa</taxon>
        <taxon>Ecdysozoa</taxon>
        <taxon>Nematoda</taxon>
        <taxon>Chromadorea</taxon>
        <taxon>Rhabditida</taxon>
        <taxon>Tylenchina</taxon>
        <taxon>Cephalobomorpha</taxon>
        <taxon>Cephaloboidea</taxon>
        <taxon>Cephalobidae</taxon>
        <taxon>Acrobeloides</taxon>
    </lineage>
</organism>
<dbReference type="GO" id="GO:0051260">
    <property type="term" value="P:protein homooligomerization"/>
    <property type="evidence" value="ECO:0007669"/>
    <property type="project" value="InterPro"/>
</dbReference>
<accession>A0A914EKS8</accession>
<dbReference type="Gene3D" id="3.30.710.10">
    <property type="entry name" value="Potassium Channel Kv1.1, Chain A"/>
    <property type="match status" value="1"/>
</dbReference>
<dbReference type="SMART" id="SM00225">
    <property type="entry name" value="BTB"/>
    <property type="match status" value="1"/>
</dbReference>
<evidence type="ECO:0000256" key="3">
    <source>
        <dbReference type="ARBA" id="ARBA00022692"/>
    </source>
</evidence>
<dbReference type="PANTHER" id="PTHR11537">
    <property type="entry name" value="VOLTAGE-GATED POTASSIUM CHANNEL"/>
    <property type="match status" value="1"/>
</dbReference>
<keyword evidence="4" id="KW-1133">Transmembrane helix</keyword>
<dbReference type="GO" id="GO:0008076">
    <property type="term" value="C:voltage-gated potassium channel complex"/>
    <property type="evidence" value="ECO:0007669"/>
    <property type="project" value="InterPro"/>
</dbReference>
<evidence type="ECO:0000256" key="2">
    <source>
        <dbReference type="ARBA" id="ARBA00022448"/>
    </source>
</evidence>
<dbReference type="AlphaFoldDB" id="A0A914EKS8"/>
<proteinExistence type="predicted"/>
<dbReference type="WBParaSite" id="ACRNAN_scaffold9098.g23397.t1">
    <property type="protein sequence ID" value="ACRNAN_scaffold9098.g23397.t1"/>
    <property type="gene ID" value="ACRNAN_scaffold9098.g23397"/>
</dbReference>
<dbReference type="InterPro" id="IPR027359">
    <property type="entry name" value="Volt_channel_dom_sf"/>
</dbReference>
<protein>
    <submittedName>
        <fullName evidence="10">BTB domain-containing protein</fullName>
    </submittedName>
</protein>
<dbReference type="GO" id="GO:0005251">
    <property type="term" value="F:delayed rectifier potassium channel activity"/>
    <property type="evidence" value="ECO:0007669"/>
    <property type="project" value="TreeGrafter"/>
</dbReference>
<dbReference type="InterPro" id="IPR003131">
    <property type="entry name" value="T1-type_BTB"/>
</dbReference>
<evidence type="ECO:0000256" key="1">
    <source>
        <dbReference type="ARBA" id="ARBA00004141"/>
    </source>
</evidence>
<dbReference type="Gene3D" id="1.20.120.350">
    <property type="entry name" value="Voltage-gated potassium channels. Chain C"/>
    <property type="match status" value="1"/>
</dbReference>
<keyword evidence="7" id="KW-0407">Ion channel</keyword>
<name>A0A914EKS8_9BILA</name>
<dbReference type="InterPro" id="IPR028325">
    <property type="entry name" value="VG_K_chnl"/>
</dbReference>
<sequence>MPNSQIRSHSIDLSNVHSLTCGKCASSSPEDKVECLDHCATLPTIEYSYEPSRVEYTPDVEDEIVTINVSGLRFQTKESTLRRFPDTLLGSPIKRRRFWNAQREEYFLDRHRSSFEAILNIYQTNGHVVRPEPIPIEFFLKELKFYQFGDDIMDRFWANEGYEKPQVQKMPENPFQRRLWELMEYPDSSLVARILAFISVLSIITKIPQKPMEKSIFHCRILLLCMVFYRAYFEVH</sequence>
<evidence type="ECO:0000256" key="4">
    <source>
        <dbReference type="ARBA" id="ARBA00022989"/>
    </source>
</evidence>
<dbReference type="FunFam" id="3.30.710.10:FF:000214">
    <property type="entry name" value="Potassium voltage-gated channel protein shk-1"/>
    <property type="match status" value="1"/>
</dbReference>
<dbReference type="GO" id="GO:0001508">
    <property type="term" value="P:action potential"/>
    <property type="evidence" value="ECO:0007669"/>
    <property type="project" value="TreeGrafter"/>
</dbReference>
<keyword evidence="5" id="KW-0406">Ion transport</keyword>